<comment type="cofactor">
    <cofactor evidence="15 17">
        <name>Zn(2+)</name>
        <dbReference type="ChEBI" id="CHEBI:29105"/>
    </cofactor>
    <text evidence="15 17">Binds 1 zinc ion per subunit.</text>
</comment>
<evidence type="ECO:0000256" key="17">
    <source>
        <dbReference type="RuleBase" id="RU361126"/>
    </source>
</evidence>
<dbReference type="InterPro" id="IPR001384">
    <property type="entry name" value="Peptidase_M35"/>
</dbReference>
<evidence type="ECO:0000256" key="1">
    <source>
        <dbReference type="ARBA" id="ARBA00001187"/>
    </source>
</evidence>
<dbReference type="EC" id="3.4.24.39" evidence="17"/>
<evidence type="ECO:0000256" key="14">
    <source>
        <dbReference type="PIRSR" id="PIRSR601384-1"/>
    </source>
</evidence>
<dbReference type="GO" id="GO:0005576">
    <property type="term" value="C:extracellular region"/>
    <property type="evidence" value="ECO:0007669"/>
    <property type="project" value="UniProtKB-SubCell"/>
</dbReference>
<dbReference type="CDD" id="cd11008">
    <property type="entry name" value="M35_deuterolysin_like"/>
    <property type="match status" value="1"/>
</dbReference>
<evidence type="ECO:0000313" key="20">
    <source>
        <dbReference type="EMBL" id="KAE8167602.1"/>
    </source>
</evidence>
<evidence type="ECO:0000256" key="8">
    <source>
        <dbReference type="ARBA" id="ARBA00022729"/>
    </source>
</evidence>
<gene>
    <name evidence="20" type="ORF">BDV40DRAFT_312057</name>
</gene>
<evidence type="ECO:0000256" key="9">
    <source>
        <dbReference type="ARBA" id="ARBA00022801"/>
    </source>
</evidence>
<feature type="binding site" evidence="15">
    <location>
        <position position="304"/>
    </location>
    <ligand>
        <name>Zn(2+)</name>
        <dbReference type="ChEBI" id="CHEBI:29105"/>
        <note>catalytic</note>
    </ligand>
</feature>
<keyword evidence="9 17" id="KW-0378">Hydrolase</keyword>
<feature type="active site" evidence="14">
    <location>
        <position position="305"/>
    </location>
</feature>
<feature type="region of interest" description="Disordered" evidence="18">
    <location>
        <begin position="359"/>
        <end position="406"/>
    </location>
</feature>
<keyword evidence="6 17" id="KW-0165">Cleavage on pair of basic residues</keyword>
<dbReference type="PRINTS" id="PR00768">
    <property type="entry name" value="DEUTEROLYSIN"/>
</dbReference>
<comment type="catalytic activity">
    <reaction evidence="1 17">
        <text>Preferential cleavage of bonds with hydrophobic residues in P1'. Also 3-Asn-|-Gln-4 and 8-Gly-|-Ser-9 bonds in insulin B chain.</text>
        <dbReference type="EC" id="3.4.24.39"/>
    </reaction>
</comment>
<evidence type="ECO:0000313" key="21">
    <source>
        <dbReference type="Proteomes" id="UP000326950"/>
    </source>
</evidence>
<dbReference type="Pfam" id="PF02102">
    <property type="entry name" value="Peptidase_M35"/>
    <property type="match status" value="1"/>
</dbReference>
<dbReference type="EMBL" id="ML738588">
    <property type="protein sequence ID" value="KAE8167602.1"/>
    <property type="molecule type" value="Genomic_DNA"/>
</dbReference>
<evidence type="ECO:0000256" key="10">
    <source>
        <dbReference type="ARBA" id="ARBA00022833"/>
    </source>
</evidence>
<evidence type="ECO:0000256" key="2">
    <source>
        <dbReference type="ARBA" id="ARBA00004613"/>
    </source>
</evidence>
<dbReference type="GO" id="GO:0004222">
    <property type="term" value="F:metalloendopeptidase activity"/>
    <property type="evidence" value="ECO:0007669"/>
    <property type="project" value="InterPro"/>
</dbReference>
<feature type="chain" id="PRO_5025099334" description="Neutral protease 2" evidence="17">
    <location>
        <begin position="18"/>
        <end position="406"/>
    </location>
</feature>
<keyword evidence="7 15" id="KW-0479">Metal-binding</keyword>
<evidence type="ECO:0000256" key="13">
    <source>
        <dbReference type="ARBA" id="ARBA00023157"/>
    </source>
</evidence>
<feature type="compositionally biased region" description="Gly residues" evidence="18">
    <location>
        <begin position="363"/>
        <end position="376"/>
    </location>
</feature>
<comment type="subcellular location">
    <subcellularLocation>
        <location evidence="2 17">Secreted</location>
    </subcellularLocation>
</comment>
<feature type="domain" description="Lysine-specific metallo-endopeptidase" evidence="19">
    <location>
        <begin position="200"/>
        <end position="347"/>
    </location>
</feature>
<dbReference type="Proteomes" id="UP000326950">
    <property type="component" value="Unassembled WGS sequence"/>
</dbReference>
<evidence type="ECO:0000256" key="3">
    <source>
        <dbReference type="ARBA" id="ARBA00010279"/>
    </source>
</evidence>
<dbReference type="InterPro" id="IPR024079">
    <property type="entry name" value="MetalloPept_cat_dom_sf"/>
</dbReference>
<keyword evidence="4 17" id="KW-0964">Secreted</keyword>
<feature type="binding site" evidence="15">
    <location>
        <position position="308"/>
    </location>
    <ligand>
        <name>Zn(2+)</name>
        <dbReference type="ChEBI" id="CHEBI:29105"/>
        <note>catalytic</note>
    </ligand>
</feature>
<proteinExistence type="inferred from homology"/>
<evidence type="ECO:0000256" key="7">
    <source>
        <dbReference type="ARBA" id="ARBA00022723"/>
    </source>
</evidence>
<keyword evidence="12" id="KW-0865">Zymogen</keyword>
<dbReference type="SUPFAM" id="SSF55486">
    <property type="entry name" value="Metalloproteases ('zincins'), catalytic domain"/>
    <property type="match status" value="1"/>
</dbReference>
<dbReference type="PANTHER" id="PTHR37016">
    <property type="match status" value="1"/>
</dbReference>
<dbReference type="InterPro" id="IPR050414">
    <property type="entry name" value="Fungal_M35_metalloproteases"/>
</dbReference>
<evidence type="ECO:0000256" key="11">
    <source>
        <dbReference type="ARBA" id="ARBA00023049"/>
    </source>
</evidence>
<dbReference type="Gene3D" id="2.60.40.2970">
    <property type="match status" value="1"/>
</dbReference>
<reference evidence="20 21" key="1">
    <citation type="submission" date="2019-04" db="EMBL/GenBank/DDBJ databases">
        <title>Friends and foes A comparative genomics study of 23 Aspergillus species from section Flavi.</title>
        <authorList>
            <consortium name="DOE Joint Genome Institute"/>
            <person name="Kjaerbolling I."/>
            <person name="Vesth T."/>
            <person name="Frisvad J.C."/>
            <person name="Nybo J.L."/>
            <person name="Theobald S."/>
            <person name="Kildgaard S."/>
            <person name="Isbrandt T."/>
            <person name="Kuo A."/>
            <person name="Sato A."/>
            <person name="Lyhne E.K."/>
            <person name="Kogle M.E."/>
            <person name="Wiebenga A."/>
            <person name="Kun R.S."/>
            <person name="Lubbers R.J."/>
            <person name="Makela M.R."/>
            <person name="Barry K."/>
            <person name="Chovatia M."/>
            <person name="Clum A."/>
            <person name="Daum C."/>
            <person name="Haridas S."/>
            <person name="He G."/>
            <person name="LaButti K."/>
            <person name="Lipzen A."/>
            <person name="Mondo S."/>
            <person name="Riley R."/>
            <person name="Salamov A."/>
            <person name="Simmons B.A."/>
            <person name="Magnuson J.K."/>
            <person name="Henrissat B."/>
            <person name="Mortensen U.H."/>
            <person name="Larsen T.O."/>
            <person name="Devries R.P."/>
            <person name="Grigoriev I.V."/>
            <person name="Machida M."/>
            <person name="Baker S.E."/>
            <person name="Andersen M.R."/>
        </authorList>
    </citation>
    <scope>NUCLEOTIDE SEQUENCE [LARGE SCALE GENOMIC DNA]</scope>
    <source>
        <strain evidence="20 21">CBS 117626</strain>
    </source>
</reference>
<feature type="disulfide bond" evidence="16">
    <location>
        <begin position="184"/>
        <end position="254"/>
    </location>
</feature>
<comment type="similarity">
    <text evidence="3 17">Belongs to the peptidase M35 family.</text>
</comment>
<evidence type="ECO:0000256" key="16">
    <source>
        <dbReference type="PIRSR" id="PIRSR601384-3"/>
    </source>
</evidence>
<evidence type="ECO:0000256" key="18">
    <source>
        <dbReference type="SAM" id="MobiDB-lite"/>
    </source>
</evidence>
<dbReference type="Gene3D" id="3.40.390.10">
    <property type="entry name" value="Collagenase (Catalytic Domain)"/>
    <property type="match status" value="1"/>
</dbReference>
<feature type="disulfide bond" evidence="16">
    <location>
        <begin position="262"/>
        <end position="280"/>
    </location>
</feature>
<evidence type="ECO:0000256" key="15">
    <source>
        <dbReference type="PIRSR" id="PIRSR601384-2"/>
    </source>
</evidence>
<keyword evidence="21" id="KW-1185">Reference proteome</keyword>
<dbReference type="GO" id="GO:0006508">
    <property type="term" value="P:proteolysis"/>
    <property type="evidence" value="ECO:0007669"/>
    <property type="project" value="UniProtKB-KW"/>
</dbReference>
<comment type="function">
    <text evidence="17">Secreted metalloproteinase that allows assimilation of proteinaceous substrates. Shows high activities on basic nuclear substrates such as histone and protamine.</text>
</comment>
<keyword evidence="11 17" id="KW-0482">Metalloprotease</keyword>
<dbReference type="PANTHER" id="PTHR37016:SF3">
    <property type="entry name" value="NEUTRAL PROTEASE 2-RELATED"/>
    <property type="match status" value="1"/>
</dbReference>
<feature type="binding site" evidence="15">
    <location>
        <position position="319"/>
    </location>
    <ligand>
        <name>Zn(2+)</name>
        <dbReference type="ChEBI" id="CHEBI:29105"/>
        <note>catalytic</note>
    </ligand>
</feature>
<accession>A0A5N6V9H3</accession>
<evidence type="ECO:0000256" key="12">
    <source>
        <dbReference type="ARBA" id="ARBA00023145"/>
    </source>
</evidence>
<keyword evidence="10 15" id="KW-0862">Zinc</keyword>
<protein>
    <recommendedName>
        <fullName evidence="17">Neutral protease 2</fullName>
        <ecNumber evidence="17">3.4.24.39</ecNumber>
    </recommendedName>
    <alternativeName>
        <fullName evidence="17">Deuterolysin</fullName>
    </alternativeName>
</protein>
<feature type="compositionally biased region" description="Basic and acidic residues" evidence="18">
    <location>
        <begin position="384"/>
        <end position="396"/>
    </location>
</feature>
<dbReference type="SMART" id="SM01351">
    <property type="entry name" value="Aspzincin_M35"/>
    <property type="match status" value="1"/>
</dbReference>
<dbReference type="AlphaFoldDB" id="A0A5N6V9H3"/>
<keyword evidence="8 17" id="KW-0732">Signal</keyword>
<keyword evidence="5 17" id="KW-0645">Protease</keyword>
<evidence type="ECO:0000256" key="6">
    <source>
        <dbReference type="ARBA" id="ARBA00022685"/>
    </source>
</evidence>
<evidence type="ECO:0000256" key="5">
    <source>
        <dbReference type="ARBA" id="ARBA00022670"/>
    </source>
</evidence>
<sequence>MWFRYLIVFVFLSVVAGNPILLLPKQTSGVSREEAQAVIDVQLRSLTNSTVKVLITNITKEKLRIIRRGGLLDDKLPTKKVVVTGANPVFTGAEVTYTKAHLSPEAFMNLAPNQTAELIFDAADSYGLLPRAEYSAIADGMLEYTRFGDNKTFLSAPYRSNVIKIAASKDPGNYLATRATLTTCTDEHTRLMQANLHRTAEMARAAAADARNGNSGLFQKFFMSQSQADRQEVADRLEAIAKEATTQGTLTYYCEASENDSCGGNIAAITYPTENRVVNCPGYYESQQTSNQCGYVDQAGISLHEFSHATSVYAPGTDDIAYGLQGVLQLNTQQAKRNADSFAYYANAVFNNCGTESMQQGTQNGGHNMGLGGGENGEVTITPREQRFGQENRKGDPQGANHGLGQ</sequence>
<organism evidence="20 21">
    <name type="scientific">Aspergillus tamarii</name>
    <dbReference type="NCBI Taxonomy" id="41984"/>
    <lineage>
        <taxon>Eukaryota</taxon>
        <taxon>Fungi</taxon>
        <taxon>Dikarya</taxon>
        <taxon>Ascomycota</taxon>
        <taxon>Pezizomycotina</taxon>
        <taxon>Eurotiomycetes</taxon>
        <taxon>Eurotiomycetidae</taxon>
        <taxon>Eurotiales</taxon>
        <taxon>Aspergillaceae</taxon>
        <taxon>Aspergillus</taxon>
        <taxon>Aspergillus subgen. Circumdati</taxon>
    </lineage>
</organism>
<evidence type="ECO:0000256" key="4">
    <source>
        <dbReference type="ARBA" id="ARBA00022525"/>
    </source>
</evidence>
<dbReference type="OrthoDB" id="412874at2759"/>
<dbReference type="InterPro" id="IPR029463">
    <property type="entry name" value="Lys_MEP"/>
</dbReference>
<evidence type="ECO:0000259" key="19">
    <source>
        <dbReference type="SMART" id="SM01351"/>
    </source>
</evidence>
<feature type="signal peptide" evidence="17">
    <location>
        <begin position="1"/>
        <end position="17"/>
    </location>
</feature>
<name>A0A5N6V9H3_ASPTM</name>
<keyword evidence="13" id="KW-1015">Disulfide bond</keyword>
<dbReference type="GO" id="GO:0046872">
    <property type="term" value="F:metal ion binding"/>
    <property type="evidence" value="ECO:0007669"/>
    <property type="project" value="UniProtKB-KW"/>
</dbReference>